<gene>
    <name evidence="1" type="ORF">GCM10011516_01160</name>
</gene>
<dbReference type="AlphaFoldDB" id="A0A8H9FZ85"/>
<keyword evidence="2" id="KW-1185">Reference proteome</keyword>
<organism evidence="1 2">
    <name type="scientific">Sphingobacterium cellulitidis</name>
    <dbReference type="NCBI Taxonomy" id="1768011"/>
    <lineage>
        <taxon>Bacteria</taxon>
        <taxon>Pseudomonadati</taxon>
        <taxon>Bacteroidota</taxon>
        <taxon>Sphingobacteriia</taxon>
        <taxon>Sphingobacteriales</taxon>
        <taxon>Sphingobacteriaceae</taxon>
        <taxon>Sphingobacterium</taxon>
    </lineage>
</organism>
<dbReference type="RefSeq" id="WP_182498083.1">
    <property type="nucleotide sequence ID" value="NZ_BMKM01000001.1"/>
</dbReference>
<accession>A0A8H9FZ85</accession>
<reference evidence="1" key="1">
    <citation type="journal article" date="2014" name="Int. J. Syst. Evol. Microbiol.">
        <title>Complete genome sequence of Corynebacterium casei LMG S-19264T (=DSM 44701T), isolated from a smear-ripened cheese.</title>
        <authorList>
            <consortium name="US DOE Joint Genome Institute (JGI-PGF)"/>
            <person name="Walter F."/>
            <person name="Albersmeier A."/>
            <person name="Kalinowski J."/>
            <person name="Ruckert C."/>
        </authorList>
    </citation>
    <scope>NUCLEOTIDE SEQUENCE</scope>
    <source>
        <strain evidence="1">CGMCC 1.15966</strain>
    </source>
</reference>
<dbReference type="Proteomes" id="UP000614460">
    <property type="component" value="Unassembled WGS sequence"/>
</dbReference>
<reference evidence="1" key="2">
    <citation type="submission" date="2020-09" db="EMBL/GenBank/DDBJ databases">
        <authorList>
            <person name="Sun Q."/>
            <person name="Zhou Y."/>
        </authorList>
    </citation>
    <scope>NUCLEOTIDE SEQUENCE</scope>
    <source>
        <strain evidence="1">CGMCC 1.15966</strain>
    </source>
</reference>
<evidence type="ECO:0000313" key="2">
    <source>
        <dbReference type="Proteomes" id="UP000614460"/>
    </source>
</evidence>
<protein>
    <submittedName>
        <fullName evidence="1">Uncharacterized protein</fullName>
    </submittedName>
</protein>
<name>A0A8H9FZ85_9SPHI</name>
<evidence type="ECO:0000313" key="1">
    <source>
        <dbReference type="EMBL" id="GGE07213.1"/>
    </source>
</evidence>
<sequence>MLFYYPRWSINGGIDSSAELGFLFNPLWVAEKKTPEEFNISNWKYLSNKPRAKGIALAIAFARGNLTLWYCVINIEPL</sequence>
<proteinExistence type="predicted"/>
<dbReference type="EMBL" id="BMKM01000001">
    <property type="protein sequence ID" value="GGE07213.1"/>
    <property type="molecule type" value="Genomic_DNA"/>
</dbReference>
<comment type="caution">
    <text evidence="1">The sequence shown here is derived from an EMBL/GenBank/DDBJ whole genome shotgun (WGS) entry which is preliminary data.</text>
</comment>